<proteinExistence type="predicted"/>
<protein>
    <submittedName>
        <fullName evidence="1">Uncharacterized protein</fullName>
    </submittedName>
</protein>
<accession>A0A0C9UL22</accession>
<keyword evidence="2" id="KW-1185">Reference proteome</keyword>
<gene>
    <name evidence="1" type="ORF">M422DRAFT_269029</name>
</gene>
<dbReference type="HOGENOM" id="CLU_1741736_0_0_1"/>
<dbReference type="Proteomes" id="UP000054279">
    <property type="component" value="Unassembled WGS sequence"/>
</dbReference>
<dbReference type="EMBL" id="KN837281">
    <property type="protein sequence ID" value="KIJ29497.1"/>
    <property type="molecule type" value="Genomic_DNA"/>
</dbReference>
<evidence type="ECO:0000313" key="1">
    <source>
        <dbReference type="EMBL" id="KIJ29497.1"/>
    </source>
</evidence>
<evidence type="ECO:0000313" key="2">
    <source>
        <dbReference type="Proteomes" id="UP000054279"/>
    </source>
</evidence>
<name>A0A0C9UL22_SPHS4</name>
<organism evidence="1 2">
    <name type="scientific">Sphaerobolus stellatus (strain SS14)</name>
    <dbReference type="NCBI Taxonomy" id="990650"/>
    <lineage>
        <taxon>Eukaryota</taxon>
        <taxon>Fungi</taxon>
        <taxon>Dikarya</taxon>
        <taxon>Basidiomycota</taxon>
        <taxon>Agaricomycotina</taxon>
        <taxon>Agaricomycetes</taxon>
        <taxon>Phallomycetidae</taxon>
        <taxon>Geastrales</taxon>
        <taxon>Sphaerobolaceae</taxon>
        <taxon>Sphaerobolus</taxon>
    </lineage>
</organism>
<sequence>MDVLPLAEYCPNLTRYEADWTYSLVTVLFHPTVEDLIFHCDETLIGSPRTPRHRLTDQIATVITHRTAWEQLRRIIDTAWDNTENPTRGPQVLQWSVNNGVQGAMISRQYVFNSPPPNQPSCWWNRAQLEYFHEEGIECLGKDGIQLLGE</sequence>
<reference evidence="1 2" key="1">
    <citation type="submission" date="2014-06" db="EMBL/GenBank/DDBJ databases">
        <title>Evolutionary Origins and Diversification of the Mycorrhizal Mutualists.</title>
        <authorList>
            <consortium name="DOE Joint Genome Institute"/>
            <consortium name="Mycorrhizal Genomics Consortium"/>
            <person name="Kohler A."/>
            <person name="Kuo A."/>
            <person name="Nagy L.G."/>
            <person name="Floudas D."/>
            <person name="Copeland A."/>
            <person name="Barry K.W."/>
            <person name="Cichocki N."/>
            <person name="Veneault-Fourrey C."/>
            <person name="LaButti K."/>
            <person name="Lindquist E.A."/>
            <person name="Lipzen A."/>
            <person name="Lundell T."/>
            <person name="Morin E."/>
            <person name="Murat C."/>
            <person name="Riley R."/>
            <person name="Ohm R."/>
            <person name="Sun H."/>
            <person name="Tunlid A."/>
            <person name="Henrissat B."/>
            <person name="Grigoriev I.V."/>
            <person name="Hibbett D.S."/>
            <person name="Martin F."/>
        </authorList>
    </citation>
    <scope>NUCLEOTIDE SEQUENCE [LARGE SCALE GENOMIC DNA]</scope>
    <source>
        <strain evidence="1 2">SS14</strain>
    </source>
</reference>
<dbReference type="AlphaFoldDB" id="A0A0C9UL22"/>